<evidence type="ECO:0000256" key="4">
    <source>
        <dbReference type="ARBA" id="ARBA00022692"/>
    </source>
</evidence>
<dbReference type="Proteomes" id="UP000030355">
    <property type="component" value="Unassembled WGS sequence"/>
</dbReference>
<dbReference type="InterPro" id="IPR037066">
    <property type="entry name" value="Plug_dom_sf"/>
</dbReference>
<dbReference type="AlphaFoldDB" id="A0A0A2A407"/>
<evidence type="ECO:0000256" key="9">
    <source>
        <dbReference type="ARBA" id="ARBA00023237"/>
    </source>
</evidence>
<feature type="chain" id="PRO_5001997005" evidence="12">
    <location>
        <begin position="23"/>
        <end position="751"/>
    </location>
</feature>
<comment type="similarity">
    <text evidence="10 11">Belongs to the TonB-dependent receptor family.</text>
</comment>
<dbReference type="PANTHER" id="PTHR30069:SF29">
    <property type="entry name" value="HEMOGLOBIN AND HEMOGLOBIN-HAPTOGLOBIN-BINDING PROTEIN 1-RELATED"/>
    <property type="match status" value="1"/>
</dbReference>
<dbReference type="CDD" id="cd01347">
    <property type="entry name" value="ligand_gated_channel"/>
    <property type="match status" value="1"/>
</dbReference>
<keyword evidence="7 10" id="KW-0472">Membrane</keyword>
<evidence type="ECO:0000256" key="2">
    <source>
        <dbReference type="ARBA" id="ARBA00022448"/>
    </source>
</evidence>
<evidence type="ECO:0000256" key="11">
    <source>
        <dbReference type="RuleBase" id="RU003357"/>
    </source>
</evidence>
<dbReference type="InterPro" id="IPR012910">
    <property type="entry name" value="Plug_dom"/>
</dbReference>
<keyword evidence="8 15" id="KW-0675">Receptor</keyword>
<evidence type="ECO:0000256" key="7">
    <source>
        <dbReference type="ARBA" id="ARBA00023136"/>
    </source>
</evidence>
<dbReference type="Pfam" id="PF00593">
    <property type="entry name" value="TonB_dep_Rec_b-barrel"/>
    <property type="match status" value="1"/>
</dbReference>
<dbReference type="PROSITE" id="PS52016">
    <property type="entry name" value="TONB_DEPENDENT_REC_3"/>
    <property type="match status" value="1"/>
</dbReference>
<comment type="caution">
    <text evidence="15">The sequence shown here is derived from an EMBL/GenBank/DDBJ whole genome shotgun (WGS) entry which is preliminary data.</text>
</comment>
<organism evidence="15 16">
    <name type="scientific">Prochlorococcus marinus str. MIT 9201</name>
    <dbReference type="NCBI Taxonomy" id="93057"/>
    <lineage>
        <taxon>Bacteria</taxon>
        <taxon>Bacillati</taxon>
        <taxon>Cyanobacteriota</taxon>
        <taxon>Cyanophyceae</taxon>
        <taxon>Synechococcales</taxon>
        <taxon>Prochlorococcaceae</taxon>
        <taxon>Prochlorococcus</taxon>
    </lineage>
</organism>
<dbReference type="GO" id="GO:0009279">
    <property type="term" value="C:cell outer membrane"/>
    <property type="evidence" value="ECO:0007669"/>
    <property type="project" value="UniProtKB-SubCell"/>
</dbReference>
<dbReference type="Pfam" id="PF07715">
    <property type="entry name" value="Plug"/>
    <property type="match status" value="1"/>
</dbReference>
<dbReference type="Gene3D" id="2.40.170.20">
    <property type="entry name" value="TonB-dependent receptor, beta-barrel domain"/>
    <property type="match status" value="1"/>
</dbReference>
<dbReference type="OrthoDB" id="492319at2"/>
<comment type="subcellular location">
    <subcellularLocation>
        <location evidence="1 10">Cell outer membrane</location>
        <topology evidence="1 10">Multi-pass membrane protein</topology>
    </subcellularLocation>
</comment>
<dbReference type="InterPro" id="IPR010917">
    <property type="entry name" value="TonB_rcpt_CS"/>
</dbReference>
<evidence type="ECO:0000256" key="1">
    <source>
        <dbReference type="ARBA" id="ARBA00004571"/>
    </source>
</evidence>
<dbReference type="SUPFAM" id="SSF56935">
    <property type="entry name" value="Porins"/>
    <property type="match status" value="1"/>
</dbReference>
<evidence type="ECO:0000256" key="10">
    <source>
        <dbReference type="PROSITE-ProRule" id="PRU01360"/>
    </source>
</evidence>
<dbReference type="InterPro" id="IPR036942">
    <property type="entry name" value="Beta-barrel_TonB_sf"/>
</dbReference>
<reference evidence="16" key="1">
    <citation type="journal article" date="2014" name="Sci. Data">
        <title>Genomes of diverse isolates of the marine cyanobacterium Prochlorococcus.</title>
        <authorList>
            <person name="Biller S."/>
            <person name="Berube P."/>
            <person name="Thompson J."/>
            <person name="Kelly L."/>
            <person name="Roggensack S."/>
            <person name="Awad L."/>
            <person name="Roache-Johnson K."/>
            <person name="Ding H."/>
            <person name="Giovannoni S.J."/>
            <person name="Moore L.R."/>
            <person name="Chisholm S.W."/>
        </authorList>
    </citation>
    <scope>NUCLEOTIDE SEQUENCE [LARGE SCALE GENOMIC DNA]</scope>
    <source>
        <strain evidence="16">MIT 9201</strain>
    </source>
</reference>
<accession>A0A0A2A407</accession>
<dbReference type="PROSITE" id="PS01156">
    <property type="entry name" value="TONB_DEPENDENT_REC_2"/>
    <property type="match status" value="1"/>
</dbReference>
<dbReference type="EMBL" id="JNAL01000009">
    <property type="protein sequence ID" value="KGF96345.1"/>
    <property type="molecule type" value="Genomic_DNA"/>
</dbReference>
<evidence type="ECO:0000256" key="5">
    <source>
        <dbReference type="ARBA" id="ARBA00022729"/>
    </source>
</evidence>
<dbReference type="eggNOG" id="COG4771">
    <property type="taxonomic scope" value="Bacteria"/>
</dbReference>
<evidence type="ECO:0000256" key="6">
    <source>
        <dbReference type="ARBA" id="ARBA00023077"/>
    </source>
</evidence>
<evidence type="ECO:0000313" key="15">
    <source>
        <dbReference type="EMBL" id="KGF96345.1"/>
    </source>
</evidence>
<sequence>MKLFRKLLLSSVAATFVVPVLAQDTLKITVSGTRNERLLKDYPGSISVLDYEDIKNSNSSNWRGLFKYDASINSQSFVRSDNSRSYAKGDSGNINIRGVQGNRILTQVDGITIPRFNYGSGTFSASRLNFIDFNSLGKIEVIKGAGSALYGSDALGGVVSLRSIRPDDILQEGEEKVVDLGINYNGTNNSYTPTIKTAFKEGNNEFLISGSFSRFEELQRNTDDIYINDIDGEADSYMAHYVKKFGNNSEFNLILNSINKNTDSIYTGYNSTDDYTGTNDLTDSKRIALSTGLDWNSESDSTFDRIKIQGFVNTMQYENEYQVRNTADASDDENTFDDLNQDSYGLNLQLTNDIKGEKFDHKITYGFEGSKLDGSRLRTKVEIEADTTEKYKSNPDSETTKVGFYVQDEISTDKWDFILGLRYDHVDIDAVSDEAWFATDEVTNNAGESGLNKDVVGEPHDFNDGHLAPSIKALYRINENTNVYAKYDRGFRAPTWDETNSSRIGVYPITFHEIFGFPTAYFGYVTTGNPDLKAETSDNYEIGLKTNSSKSDLSLAAFYSKYNDFLDKSARDGTTTITGPLGSIFGVPVIRTANVDDVNIWGLELNNVYYFNDRYQGLSIGNSISYQKGENETEDEPLHTIQPFTIINNISYVFPNQKLSANLINTYVGQPTKRSDYTDYVPESYVTTDLGLGYKFSDNFTSNLGIYNLFDKTYYKWSDINANGGSGTDDLAYQRYAQPGRSIQAGFTWKF</sequence>
<dbReference type="InterPro" id="IPR000531">
    <property type="entry name" value="Beta-barrel_TonB"/>
</dbReference>
<evidence type="ECO:0000256" key="12">
    <source>
        <dbReference type="SAM" id="SignalP"/>
    </source>
</evidence>
<keyword evidence="4 10" id="KW-0812">Transmembrane</keyword>
<feature type="domain" description="TonB-dependent receptor-like beta-barrel" evidence="13">
    <location>
        <begin position="246"/>
        <end position="709"/>
    </location>
</feature>
<dbReference type="Gene3D" id="2.170.130.10">
    <property type="entry name" value="TonB-dependent receptor, plug domain"/>
    <property type="match status" value="1"/>
</dbReference>
<dbReference type="PANTHER" id="PTHR30069">
    <property type="entry name" value="TONB-DEPENDENT OUTER MEMBRANE RECEPTOR"/>
    <property type="match status" value="1"/>
</dbReference>
<keyword evidence="9 10" id="KW-0998">Cell outer membrane</keyword>
<evidence type="ECO:0000259" key="14">
    <source>
        <dbReference type="Pfam" id="PF07715"/>
    </source>
</evidence>
<feature type="signal peptide" evidence="12">
    <location>
        <begin position="1"/>
        <end position="22"/>
    </location>
</feature>
<dbReference type="InterPro" id="IPR039426">
    <property type="entry name" value="TonB-dep_rcpt-like"/>
</dbReference>
<evidence type="ECO:0000313" key="16">
    <source>
        <dbReference type="Proteomes" id="UP000030355"/>
    </source>
</evidence>
<dbReference type="GO" id="GO:0044718">
    <property type="term" value="P:siderophore transmembrane transport"/>
    <property type="evidence" value="ECO:0007669"/>
    <property type="project" value="TreeGrafter"/>
</dbReference>
<name>A0A0A2A407_PROMR</name>
<evidence type="ECO:0000256" key="8">
    <source>
        <dbReference type="ARBA" id="ARBA00023170"/>
    </source>
</evidence>
<keyword evidence="2 10" id="KW-0813">Transport</keyword>
<keyword evidence="5 12" id="KW-0732">Signal</keyword>
<dbReference type="STRING" id="93057.EU95_0725"/>
<keyword evidence="3 10" id="KW-1134">Transmembrane beta strand</keyword>
<dbReference type="GO" id="GO:0015344">
    <property type="term" value="F:siderophore uptake transmembrane transporter activity"/>
    <property type="evidence" value="ECO:0007669"/>
    <property type="project" value="TreeGrafter"/>
</dbReference>
<proteinExistence type="inferred from homology"/>
<evidence type="ECO:0000256" key="3">
    <source>
        <dbReference type="ARBA" id="ARBA00022452"/>
    </source>
</evidence>
<feature type="domain" description="TonB-dependent receptor plug" evidence="14">
    <location>
        <begin position="40"/>
        <end position="158"/>
    </location>
</feature>
<dbReference type="RefSeq" id="WP_032521889.1">
    <property type="nucleotide sequence ID" value="NZ_CP138977.1"/>
</dbReference>
<protein>
    <submittedName>
        <fullName evidence="15">TonB-dependent receptor</fullName>
    </submittedName>
</protein>
<evidence type="ECO:0000259" key="13">
    <source>
        <dbReference type="Pfam" id="PF00593"/>
    </source>
</evidence>
<keyword evidence="6 11" id="KW-0798">TonB box</keyword>
<gene>
    <name evidence="15" type="ORF">EU95_0725</name>
</gene>